<feature type="non-terminal residue" evidence="4">
    <location>
        <position position="1"/>
    </location>
</feature>
<name>A0AAV5VYF1_9BILA</name>
<evidence type="ECO:0000259" key="3">
    <source>
        <dbReference type="Pfam" id="PF07967"/>
    </source>
</evidence>
<gene>
    <name evidence="4" type="ORF">PFISCL1PPCAC_15720</name>
</gene>
<dbReference type="GO" id="GO:0005634">
    <property type="term" value="C:nucleus"/>
    <property type="evidence" value="ECO:0007669"/>
    <property type="project" value="UniProtKB-SubCell"/>
</dbReference>
<comment type="caution">
    <text evidence="4">The sequence shown here is derived from an EMBL/GenBank/DDBJ whole genome shotgun (WGS) entry which is preliminary data.</text>
</comment>
<evidence type="ECO:0000313" key="5">
    <source>
        <dbReference type="Proteomes" id="UP001432322"/>
    </source>
</evidence>
<keyword evidence="2" id="KW-0539">Nucleus</keyword>
<proteinExistence type="predicted"/>
<sequence>GRWRNGKELNARRLAERGWRLVDASKQTIKCDSCGFYLNTALPDVASVDLIVYNRCLREVHESVDTCHEKTCTAKSRRPNFFTHLNEKSELSDELRSRLETMKEMKMPEGIEITEDGIETKDLLEIFPDESIDITMKKLAITGWEKHDYSSVRCCLCLRTLSLTCSFTPSSSHHSWCPFLDPHDPLDIPQWRVAYDTVVHKKTSLSDSLSIVRRSLNSSLITSTNC</sequence>
<reference evidence="4" key="1">
    <citation type="submission" date="2023-10" db="EMBL/GenBank/DDBJ databases">
        <title>Genome assembly of Pristionchus species.</title>
        <authorList>
            <person name="Yoshida K."/>
            <person name="Sommer R.J."/>
        </authorList>
    </citation>
    <scope>NUCLEOTIDE SEQUENCE</scope>
    <source>
        <strain evidence="4">RS5133</strain>
    </source>
</reference>
<keyword evidence="5" id="KW-1185">Reference proteome</keyword>
<dbReference type="InterPro" id="IPR012935">
    <property type="entry name" value="NuBaID_N"/>
</dbReference>
<protein>
    <recommendedName>
        <fullName evidence="3">C3HC-type domain-containing protein</fullName>
    </recommendedName>
</protein>
<dbReference type="AlphaFoldDB" id="A0AAV5VYF1"/>
<organism evidence="4 5">
    <name type="scientific">Pristionchus fissidentatus</name>
    <dbReference type="NCBI Taxonomy" id="1538716"/>
    <lineage>
        <taxon>Eukaryota</taxon>
        <taxon>Metazoa</taxon>
        <taxon>Ecdysozoa</taxon>
        <taxon>Nematoda</taxon>
        <taxon>Chromadorea</taxon>
        <taxon>Rhabditida</taxon>
        <taxon>Rhabditina</taxon>
        <taxon>Diplogasteromorpha</taxon>
        <taxon>Diplogasteroidea</taxon>
        <taxon>Neodiplogasteridae</taxon>
        <taxon>Pristionchus</taxon>
    </lineage>
</organism>
<dbReference type="Pfam" id="PF07967">
    <property type="entry name" value="zf-C3HC"/>
    <property type="match status" value="1"/>
</dbReference>
<dbReference type="EMBL" id="BTSY01000004">
    <property type="protein sequence ID" value="GMT24423.1"/>
    <property type="molecule type" value="Genomic_DNA"/>
</dbReference>
<evidence type="ECO:0000313" key="4">
    <source>
        <dbReference type="EMBL" id="GMT24423.1"/>
    </source>
</evidence>
<dbReference type="Proteomes" id="UP001432322">
    <property type="component" value="Unassembled WGS sequence"/>
</dbReference>
<evidence type="ECO:0000256" key="1">
    <source>
        <dbReference type="ARBA" id="ARBA00004123"/>
    </source>
</evidence>
<evidence type="ECO:0000256" key="2">
    <source>
        <dbReference type="ARBA" id="ARBA00023242"/>
    </source>
</evidence>
<accession>A0AAV5VYF1</accession>
<comment type="subcellular location">
    <subcellularLocation>
        <location evidence="1">Nucleus</location>
    </subcellularLocation>
</comment>
<dbReference type="GO" id="GO:0008270">
    <property type="term" value="F:zinc ion binding"/>
    <property type="evidence" value="ECO:0007669"/>
    <property type="project" value="InterPro"/>
</dbReference>
<feature type="domain" description="C3HC-type" evidence="3">
    <location>
        <begin position="4"/>
        <end position="101"/>
    </location>
</feature>
<feature type="non-terminal residue" evidence="4">
    <location>
        <position position="226"/>
    </location>
</feature>